<evidence type="ECO:0000313" key="3">
    <source>
        <dbReference type="Proteomes" id="UP000324222"/>
    </source>
</evidence>
<sequence length="108" mass="12208">MRPIPVINTWQLYSNYRTHPRRPPAVPTTALHPPASGRSRFTRPSHAAHARPSQGTTTPMVVYRADTLHARHTESYTTTQQVFMIHAASLSAPSRRIHVAWNKPMAFT</sequence>
<dbReference type="EMBL" id="VSRR010096949">
    <property type="protein sequence ID" value="MPC94010.1"/>
    <property type="molecule type" value="Genomic_DNA"/>
</dbReference>
<keyword evidence="3" id="KW-1185">Reference proteome</keyword>
<gene>
    <name evidence="2" type="ORF">E2C01_089160</name>
</gene>
<evidence type="ECO:0000313" key="2">
    <source>
        <dbReference type="EMBL" id="MPC94010.1"/>
    </source>
</evidence>
<evidence type="ECO:0000256" key="1">
    <source>
        <dbReference type="SAM" id="MobiDB-lite"/>
    </source>
</evidence>
<feature type="region of interest" description="Disordered" evidence="1">
    <location>
        <begin position="21"/>
        <end position="59"/>
    </location>
</feature>
<proteinExistence type="predicted"/>
<dbReference type="Proteomes" id="UP000324222">
    <property type="component" value="Unassembled WGS sequence"/>
</dbReference>
<feature type="compositionally biased region" description="Basic residues" evidence="1">
    <location>
        <begin position="40"/>
        <end position="49"/>
    </location>
</feature>
<protein>
    <submittedName>
        <fullName evidence="2">Uncharacterized protein</fullName>
    </submittedName>
</protein>
<accession>A0A5B7JB75</accession>
<comment type="caution">
    <text evidence="2">The sequence shown here is derived from an EMBL/GenBank/DDBJ whole genome shotgun (WGS) entry which is preliminary data.</text>
</comment>
<organism evidence="2 3">
    <name type="scientific">Portunus trituberculatus</name>
    <name type="common">Swimming crab</name>
    <name type="synonym">Neptunus trituberculatus</name>
    <dbReference type="NCBI Taxonomy" id="210409"/>
    <lineage>
        <taxon>Eukaryota</taxon>
        <taxon>Metazoa</taxon>
        <taxon>Ecdysozoa</taxon>
        <taxon>Arthropoda</taxon>
        <taxon>Crustacea</taxon>
        <taxon>Multicrustacea</taxon>
        <taxon>Malacostraca</taxon>
        <taxon>Eumalacostraca</taxon>
        <taxon>Eucarida</taxon>
        <taxon>Decapoda</taxon>
        <taxon>Pleocyemata</taxon>
        <taxon>Brachyura</taxon>
        <taxon>Eubrachyura</taxon>
        <taxon>Portunoidea</taxon>
        <taxon>Portunidae</taxon>
        <taxon>Portuninae</taxon>
        <taxon>Portunus</taxon>
    </lineage>
</organism>
<reference evidence="2 3" key="1">
    <citation type="submission" date="2019-05" db="EMBL/GenBank/DDBJ databases">
        <title>Another draft genome of Portunus trituberculatus and its Hox gene families provides insights of decapod evolution.</title>
        <authorList>
            <person name="Jeong J.-H."/>
            <person name="Song I."/>
            <person name="Kim S."/>
            <person name="Choi T."/>
            <person name="Kim D."/>
            <person name="Ryu S."/>
            <person name="Kim W."/>
        </authorList>
    </citation>
    <scope>NUCLEOTIDE SEQUENCE [LARGE SCALE GENOMIC DNA]</scope>
    <source>
        <tissue evidence="2">Muscle</tissue>
    </source>
</reference>
<name>A0A5B7JB75_PORTR</name>
<dbReference type="AlphaFoldDB" id="A0A5B7JB75"/>